<keyword evidence="4" id="KW-0804">Transcription</keyword>
<dbReference type="InterPro" id="IPR036390">
    <property type="entry name" value="WH_DNA-bd_sf"/>
</dbReference>
<dbReference type="RefSeq" id="WP_346093904.1">
    <property type="nucleotide sequence ID" value="NZ_BAAABY010000009.1"/>
</dbReference>
<dbReference type="PRINTS" id="PR00039">
    <property type="entry name" value="HTHLYSR"/>
</dbReference>
<keyword evidence="7" id="KW-1185">Reference proteome</keyword>
<evidence type="ECO:0000256" key="2">
    <source>
        <dbReference type="ARBA" id="ARBA00023015"/>
    </source>
</evidence>
<dbReference type="InterPro" id="IPR000847">
    <property type="entry name" value="LysR_HTH_N"/>
</dbReference>
<dbReference type="PANTHER" id="PTHR30346:SF0">
    <property type="entry name" value="HCA OPERON TRANSCRIPTIONAL ACTIVATOR HCAR"/>
    <property type="match status" value="1"/>
</dbReference>
<feature type="domain" description="HTH lysR-type" evidence="5">
    <location>
        <begin position="15"/>
        <end position="64"/>
    </location>
</feature>
<evidence type="ECO:0000259" key="5">
    <source>
        <dbReference type="PROSITE" id="PS50931"/>
    </source>
</evidence>
<gene>
    <name evidence="6" type="ORF">GCM10010361_14670</name>
</gene>
<protein>
    <recommendedName>
        <fullName evidence="5">HTH lysR-type domain-containing protein</fullName>
    </recommendedName>
</protein>
<keyword evidence="2" id="KW-0805">Transcription regulation</keyword>
<accession>A0ABN0ZL61</accession>
<dbReference type="SUPFAM" id="SSF46785">
    <property type="entry name" value="Winged helix' DNA-binding domain"/>
    <property type="match status" value="1"/>
</dbReference>
<organism evidence="6 7">
    <name type="scientific">Streptomyces olivaceiscleroticus</name>
    <dbReference type="NCBI Taxonomy" id="68245"/>
    <lineage>
        <taxon>Bacteria</taxon>
        <taxon>Bacillati</taxon>
        <taxon>Actinomycetota</taxon>
        <taxon>Actinomycetes</taxon>
        <taxon>Kitasatosporales</taxon>
        <taxon>Streptomycetaceae</taxon>
        <taxon>Streptomyces</taxon>
    </lineage>
</organism>
<comment type="caution">
    <text evidence="6">The sequence shown here is derived from an EMBL/GenBank/DDBJ whole genome shotgun (WGS) entry which is preliminary data.</text>
</comment>
<sequence>MSVPQVPERLEIDSFVILVEEPHFGRTAKRLRVSRARVSQTIQRLECRIGAPLFERTSRRVRLTPLGRQFLDDIEPGYRAITRGLATAQAAAKGIEGSLTVGPTPFPRSLHLPPGLLHLAVNGPGVGDRPEVAELVGIDH</sequence>
<dbReference type="EMBL" id="BAAABY010000009">
    <property type="protein sequence ID" value="GAA0451649.1"/>
    <property type="molecule type" value="Genomic_DNA"/>
</dbReference>
<dbReference type="PROSITE" id="PS50931">
    <property type="entry name" value="HTH_LYSR"/>
    <property type="match status" value="1"/>
</dbReference>
<evidence type="ECO:0000313" key="7">
    <source>
        <dbReference type="Proteomes" id="UP001500909"/>
    </source>
</evidence>
<name>A0ABN0ZL61_9ACTN</name>
<dbReference type="Pfam" id="PF00126">
    <property type="entry name" value="HTH_1"/>
    <property type="match status" value="1"/>
</dbReference>
<dbReference type="InterPro" id="IPR036388">
    <property type="entry name" value="WH-like_DNA-bd_sf"/>
</dbReference>
<dbReference type="PANTHER" id="PTHR30346">
    <property type="entry name" value="TRANSCRIPTIONAL DUAL REGULATOR HCAR-RELATED"/>
    <property type="match status" value="1"/>
</dbReference>
<keyword evidence="3" id="KW-0238">DNA-binding</keyword>
<proteinExistence type="inferred from homology"/>
<evidence type="ECO:0000256" key="3">
    <source>
        <dbReference type="ARBA" id="ARBA00023125"/>
    </source>
</evidence>
<comment type="similarity">
    <text evidence="1">Belongs to the LysR transcriptional regulatory family.</text>
</comment>
<dbReference type="Gene3D" id="1.10.10.10">
    <property type="entry name" value="Winged helix-like DNA-binding domain superfamily/Winged helix DNA-binding domain"/>
    <property type="match status" value="1"/>
</dbReference>
<reference evidence="6 7" key="1">
    <citation type="journal article" date="2019" name="Int. J. Syst. Evol. Microbiol.">
        <title>The Global Catalogue of Microorganisms (GCM) 10K type strain sequencing project: providing services to taxonomists for standard genome sequencing and annotation.</title>
        <authorList>
            <consortium name="The Broad Institute Genomics Platform"/>
            <consortium name="The Broad Institute Genome Sequencing Center for Infectious Disease"/>
            <person name="Wu L."/>
            <person name="Ma J."/>
        </authorList>
    </citation>
    <scope>NUCLEOTIDE SEQUENCE [LARGE SCALE GENOMIC DNA]</scope>
    <source>
        <strain evidence="6 7">JCM 4805</strain>
    </source>
</reference>
<evidence type="ECO:0000256" key="1">
    <source>
        <dbReference type="ARBA" id="ARBA00009437"/>
    </source>
</evidence>
<dbReference type="Proteomes" id="UP001500909">
    <property type="component" value="Unassembled WGS sequence"/>
</dbReference>
<evidence type="ECO:0000313" key="6">
    <source>
        <dbReference type="EMBL" id="GAA0451649.1"/>
    </source>
</evidence>
<evidence type="ECO:0000256" key="4">
    <source>
        <dbReference type="ARBA" id="ARBA00023163"/>
    </source>
</evidence>